<dbReference type="EMBL" id="PXYY01000079">
    <property type="protein sequence ID" value="PSJ79711.1"/>
    <property type="molecule type" value="Genomic_DNA"/>
</dbReference>
<sequence>MADRAFPSGRPFKPRCDSAPQTHLPYCLLWKYRHFPLHLHRSSPMNAIEGMLYLQARVALGKVIYAVKLKPFWPTFAHWRTDGTTDRDGQTVYDS</sequence>
<dbReference type="AlphaFoldDB" id="A0A2P7TYE2"/>
<dbReference type="Proteomes" id="UP000241868">
    <property type="component" value="Unassembled WGS sequence"/>
</dbReference>
<protein>
    <submittedName>
        <fullName evidence="1">Uncharacterized protein</fullName>
    </submittedName>
</protein>
<name>A0A2P7TYE2_9NEIS</name>
<keyword evidence="2" id="KW-1185">Reference proteome</keyword>
<proteinExistence type="predicted"/>
<organism evidence="1 2">
    <name type="scientific">Neisseria iguanae</name>
    <dbReference type="NCBI Taxonomy" id="90242"/>
    <lineage>
        <taxon>Bacteria</taxon>
        <taxon>Pseudomonadati</taxon>
        <taxon>Pseudomonadota</taxon>
        <taxon>Betaproteobacteria</taxon>
        <taxon>Neisseriales</taxon>
        <taxon>Neisseriaceae</taxon>
        <taxon>Neisseria</taxon>
    </lineage>
</organism>
<gene>
    <name evidence="1" type="ORF">C7N83_10610</name>
</gene>
<evidence type="ECO:0000313" key="1">
    <source>
        <dbReference type="EMBL" id="PSJ79711.1"/>
    </source>
</evidence>
<reference evidence="1 2" key="1">
    <citation type="submission" date="2018-03" db="EMBL/GenBank/DDBJ databases">
        <title>Neisseria weixii sp. nov., isolated from the intestinal contents of Tibetan Plateau pika (Ochotona curzoniae) in Yushu, Qinghai Province, China.</title>
        <authorList>
            <person name="Gui Z."/>
        </authorList>
    </citation>
    <scope>NUCLEOTIDE SEQUENCE [LARGE SCALE GENOMIC DNA]</scope>
    <source>
        <strain evidence="1 2">ATCC 51483</strain>
    </source>
</reference>
<evidence type="ECO:0000313" key="2">
    <source>
        <dbReference type="Proteomes" id="UP000241868"/>
    </source>
</evidence>
<comment type="caution">
    <text evidence="1">The sequence shown here is derived from an EMBL/GenBank/DDBJ whole genome shotgun (WGS) entry which is preliminary data.</text>
</comment>
<accession>A0A2P7TYE2</accession>